<comment type="caution">
    <text evidence="2">The sequence shown here is derived from an EMBL/GenBank/DDBJ whole genome shotgun (WGS) entry which is preliminary data.</text>
</comment>
<name>A0A139BVW4_9PROT</name>
<gene>
    <name evidence="2" type="ORF">AWT59_1006</name>
</gene>
<sequence length="143" mass="15666">MTIILDTNVLVAAVRSPAGAAAEIMRRILQGKIKTVASVPLFMEYEAVLLRPVHLKAARVSAADVNNLLDVLAGVVVPVEVFYLWRPQLKDANDDMVLEAAVSGQADAIVTFNIRDFLPSAENFHLKVMSPSDFLKELRDGNH</sequence>
<dbReference type="InterPro" id="IPR029060">
    <property type="entry name" value="PIN-like_dom_sf"/>
</dbReference>
<dbReference type="InterPro" id="IPR002850">
    <property type="entry name" value="PIN_toxin-like"/>
</dbReference>
<evidence type="ECO:0000313" key="3">
    <source>
        <dbReference type="Proteomes" id="UP000070578"/>
    </source>
</evidence>
<proteinExistence type="predicted"/>
<dbReference type="SUPFAM" id="SSF88723">
    <property type="entry name" value="PIN domain-like"/>
    <property type="match status" value="1"/>
</dbReference>
<dbReference type="EMBL" id="LSLI01000017">
    <property type="protein sequence ID" value="KXS32845.1"/>
    <property type="molecule type" value="Genomic_DNA"/>
</dbReference>
<dbReference type="PATRIC" id="fig|1796491.3.peg.1104"/>
<accession>A0A139BVW4</accession>
<dbReference type="NCBIfam" id="TIGR00305">
    <property type="entry name" value="putative toxin-antitoxin system toxin component, PIN family"/>
    <property type="match status" value="1"/>
</dbReference>
<dbReference type="Pfam" id="PF13470">
    <property type="entry name" value="PIN_3"/>
    <property type="match status" value="1"/>
</dbReference>
<dbReference type="InterPro" id="IPR002716">
    <property type="entry name" value="PIN_dom"/>
</dbReference>
<feature type="domain" description="PIN" evidence="1">
    <location>
        <begin position="1"/>
        <end position="118"/>
    </location>
</feature>
<evidence type="ECO:0000313" key="2">
    <source>
        <dbReference type="EMBL" id="KXS32845.1"/>
    </source>
</evidence>
<dbReference type="SMART" id="SM00670">
    <property type="entry name" value="PINc"/>
    <property type="match status" value="1"/>
</dbReference>
<dbReference type="PANTHER" id="PTHR34610">
    <property type="entry name" value="SSL7007 PROTEIN"/>
    <property type="match status" value="1"/>
</dbReference>
<dbReference type="Proteomes" id="UP000070578">
    <property type="component" value="Unassembled WGS sequence"/>
</dbReference>
<protein>
    <recommendedName>
        <fullName evidence="1">PIN domain-containing protein</fullName>
    </recommendedName>
</protein>
<reference evidence="2 3" key="2">
    <citation type="submission" date="2016-03" db="EMBL/GenBank/DDBJ databases">
        <title>New uncultured bacterium of the family Gallionellaceae from acid mine drainage: description and reconstruction of genome based on metagenomic analysis of microbial community.</title>
        <authorList>
            <person name="Kadnikov V."/>
            <person name="Ivasenko D."/>
            <person name="Beletsky A."/>
            <person name="Mardanov A."/>
            <person name="Danilova E."/>
            <person name="Pimenov N."/>
            <person name="Karnachuk O."/>
            <person name="Ravin N."/>
        </authorList>
    </citation>
    <scope>NUCLEOTIDE SEQUENCE [LARGE SCALE GENOMIC DNA]</scope>
    <source>
        <strain evidence="2">ShG14-8</strain>
    </source>
</reference>
<dbReference type="AlphaFoldDB" id="A0A139BVW4"/>
<reference evidence="2 3" key="1">
    <citation type="submission" date="2016-02" db="EMBL/GenBank/DDBJ databases">
        <authorList>
            <person name="Wen L."/>
            <person name="He K."/>
            <person name="Yang H."/>
        </authorList>
    </citation>
    <scope>NUCLEOTIDE SEQUENCE [LARGE SCALE GENOMIC DNA]</scope>
    <source>
        <strain evidence="2">ShG14-8</strain>
    </source>
</reference>
<organism evidence="2 3">
    <name type="scientific">Candidatus Gallionella acididurans</name>
    <dbReference type="NCBI Taxonomy" id="1796491"/>
    <lineage>
        <taxon>Bacteria</taxon>
        <taxon>Pseudomonadati</taxon>
        <taxon>Pseudomonadota</taxon>
        <taxon>Betaproteobacteria</taxon>
        <taxon>Nitrosomonadales</taxon>
        <taxon>Gallionellaceae</taxon>
        <taxon>Gallionella</taxon>
    </lineage>
</organism>
<dbReference type="PANTHER" id="PTHR34610:SF3">
    <property type="entry name" value="SSL7007 PROTEIN"/>
    <property type="match status" value="1"/>
</dbReference>
<evidence type="ECO:0000259" key="1">
    <source>
        <dbReference type="SMART" id="SM00670"/>
    </source>
</evidence>